<evidence type="ECO:0000313" key="6">
    <source>
        <dbReference type="Proteomes" id="UP001164745"/>
    </source>
</evidence>
<accession>A0ABY7BF60</accession>
<dbReference type="PROSITE" id="PS50893">
    <property type="entry name" value="ABC_TRANSPORTER_2"/>
    <property type="match status" value="1"/>
</dbReference>
<dbReference type="SMART" id="SM00382">
    <property type="entry name" value="AAA"/>
    <property type="match status" value="1"/>
</dbReference>
<proteinExistence type="predicted"/>
<dbReference type="PROSITE" id="PS00211">
    <property type="entry name" value="ABC_TRANSPORTER_1"/>
    <property type="match status" value="1"/>
</dbReference>
<evidence type="ECO:0000256" key="2">
    <source>
        <dbReference type="ARBA" id="ARBA00022741"/>
    </source>
</evidence>
<dbReference type="InterPro" id="IPR051120">
    <property type="entry name" value="ABC_AA/LPS_Transport"/>
</dbReference>
<reference evidence="5" key="1">
    <citation type="submission" date="2022-12" db="EMBL/GenBank/DDBJ databases">
        <authorList>
            <person name="Bing R.G."/>
            <person name="Willard D.J."/>
            <person name="Manesh M.J.H."/>
            <person name="Laemthong T."/>
            <person name="Crosby J.R."/>
            <person name="Kelly R.M."/>
        </authorList>
    </citation>
    <scope>NUCLEOTIDE SEQUENCE</scope>
    <source>
        <strain evidence="5">DSM 8991</strain>
    </source>
</reference>
<keyword evidence="2" id="KW-0547">Nucleotide-binding</keyword>
<dbReference type="EMBL" id="CP113864">
    <property type="protein sequence ID" value="WAM31444.1"/>
    <property type="molecule type" value="Genomic_DNA"/>
</dbReference>
<dbReference type="Pfam" id="PF12399">
    <property type="entry name" value="BCA_ABC_TP_C"/>
    <property type="match status" value="1"/>
</dbReference>
<protein>
    <submittedName>
        <fullName evidence="5">ATP-binding cassette domain-containing protein</fullName>
    </submittedName>
</protein>
<gene>
    <name evidence="5" type="ORF">OTJ99_002319</name>
</gene>
<dbReference type="InterPro" id="IPR003593">
    <property type="entry name" value="AAA+_ATPase"/>
</dbReference>
<dbReference type="PANTHER" id="PTHR45772">
    <property type="entry name" value="CONSERVED COMPONENT OF ABC TRANSPORTER FOR NATURAL AMINO ACIDS-RELATED"/>
    <property type="match status" value="1"/>
</dbReference>
<dbReference type="SUPFAM" id="SSF52540">
    <property type="entry name" value="P-loop containing nucleoside triphosphate hydrolases"/>
    <property type="match status" value="1"/>
</dbReference>
<feature type="domain" description="ABC transporter" evidence="4">
    <location>
        <begin position="6"/>
        <end position="244"/>
    </location>
</feature>
<evidence type="ECO:0000256" key="3">
    <source>
        <dbReference type="ARBA" id="ARBA00022840"/>
    </source>
</evidence>
<dbReference type="Proteomes" id="UP001164745">
    <property type="component" value="Chromosome"/>
</dbReference>
<organism evidence="5 6">
    <name type="scientific">Caldicellulosiruptor naganoensis</name>
    <dbReference type="NCBI Taxonomy" id="29324"/>
    <lineage>
        <taxon>Bacteria</taxon>
        <taxon>Bacillati</taxon>
        <taxon>Bacillota</taxon>
        <taxon>Bacillota incertae sedis</taxon>
        <taxon>Caldicellulosiruptorales</taxon>
        <taxon>Caldicellulosiruptoraceae</taxon>
        <taxon>Caldicellulosiruptor</taxon>
    </lineage>
</organism>
<dbReference type="InterPro" id="IPR017871">
    <property type="entry name" value="ABC_transporter-like_CS"/>
</dbReference>
<dbReference type="RefSeq" id="WP_052671524.1">
    <property type="nucleotide sequence ID" value="NZ_CP113864.1"/>
</dbReference>
<dbReference type="CDD" id="cd03219">
    <property type="entry name" value="ABC_Mj1267_LivG_branched"/>
    <property type="match status" value="1"/>
</dbReference>
<evidence type="ECO:0000313" key="5">
    <source>
        <dbReference type="EMBL" id="WAM31444.1"/>
    </source>
</evidence>
<keyword evidence="6" id="KW-1185">Reference proteome</keyword>
<dbReference type="InterPro" id="IPR003439">
    <property type="entry name" value="ABC_transporter-like_ATP-bd"/>
</dbReference>
<dbReference type="PANTHER" id="PTHR45772:SF8">
    <property type="entry name" value="HIGH-AFFINITY BRANCHED-CHAIN AMINO ACID TRANSPORT ATP-BINDING PROTEIN"/>
    <property type="match status" value="1"/>
</dbReference>
<evidence type="ECO:0000259" key="4">
    <source>
        <dbReference type="PROSITE" id="PS50893"/>
    </source>
</evidence>
<evidence type="ECO:0000256" key="1">
    <source>
        <dbReference type="ARBA" id="ARBA00022448"/>
    </source>
</evidence>
<dbReference type="Pfam" id="PF00005">
    <property type="entry name" value="ABC_tran"/>
    <property type="match status" value="1"/>
</dbReference>
<dbReference type="InterPro" id="IPR027417">
    <property type="entry name" value="P-loop_NTPase"/>
</dbReference>
<dbReference type="InterPro" id="IPR032823">
    <property type="entry name" value="BCA_ABC_TP_C"/>
</dbReference>
<keyword evidence="1" id="KW-0813">Transport</keyword>
<name>A0ABY7BF60_9FIRM</name>
<dbReference type="GO" id="GO:0005524">
    <property type="term" value="F:ATP binding"/>
    <property type="evidence" value="ECO:0007669"/>
    <property type="project" value="UniProtKB-KW"/>
</dbReference>
<dbReference type="Gene3D" id="3.40.50.300">
    <property type="entry name" value="P-loop containing nucleotide triphosphate hydrolases"/>
    <property type="match status" value="1"/>
</dbReference>
<keyword evidence="3 5" id="KW-0067">ATP-binding</keyword>
<sequence length="254" mass="28937">MSHHLLKVENLSFAVNGLTILNNVNLFLNANEIRFLIGPNGAGKTTLMDIICGKISPSKGRIVFKEKDITYHPNYIRAKVGIVRKFQTPSVFNTLTVRDNLILSFISEVGLKTVEKNKKEIYERIEEISRIFNLERKLSEKAQNLSHGERQMLELCMIMVKKPSLVLLDEPGAGLSKTEKKNLSKIIEQIRQNTTVLIVEHDMDFVRMFETARVTVLHEGQIIAEGKMDEIQNNKQVIEVYIGKGRGRDYAVNQ</sequence>